<protein>
    <recommendedName>
        <fullName evidence="4">PqqD family protein</fullName>
    </recommendedName>
</protein>
<reference evidence="2 3" key="1">
    <citation type="journal article" date="2011" name="J. Bacteriol.">
        <title>Complete genome sequence of Metallosphaera cuprina, a metal sulfide-oxidizing archaeon from a hot spring.</title>
        <authorList>
            <person name="Liu L.J."/>
            <person name="You X.Y."/>
            <person name="Zheng H."/>
            <person name="Wang S."/>
            <person name="Jiang C.Y."/>
            <person name="Liu S.J."/>
        </authorList>
    </citation>
    <scope>NUCLEOTIDE SEQUENCE [LARGE SCALE GENOMIC DNA]</scope>
    <source>
        <strain evidence="2 3">Ar-4</strain>
    </source>
</reference>
<proteinExistence type="predicted"/>
<dbReference type="Gene3D" id="1.10.10.1150">
    <property type="entry name" value="Coenzyme PQQ synthesis protein D (PqqD)"/>
    <property type="match status" value="1"/>
</dbReference>
<dbReference type="GeneID" id="10493577"/>
<dbReference type="Pfam" id="PF05402">
    <property type="entry name" value="PqqD"/>
    <property type="match status" value="1"/>
</dbReference>
<sequence length="117" mass="13450">MSYEGRTPDNHEGEPQEDLRSHSHLSYDEIKDKKPRREGEFIDKSENEDKYIIKLSEEKIYEVAGIAYFIWAMCDGEKTVGDIIHEISVEGQVEEDQIKGPIVEVLQQLQEAALISI</sequence>
<feature type="region of interest" description="Disordered" evidence="1">
    <location>
        <begin position="1"/>
        <end position="42"/>
    </location>
</feature>
<dbReference type="PATRIC" id="fig|1006006.8.peg.1382"/>
<name>F4FYJ3_METCR</name>
<dbReference type="Proteomes" id="UP000007812">
    <property type="component" value="Chromosome"/>
</dbReference>
<dbReference type="AlphaFoldDB" id="F4FYJ3"/>
<evidence type="ECO:0008006" key="4">
    <source>
        <dbReference type="Google" id="ProtNLM"/>
    </source>
</evidence>
<dbReference type="RefSeq" id="WP_013737989.1">
    <property type="nucleotide sequence ID" value="NC_015435.1"/>
</dbReference>
<dbReference type="InterPro" id="IPR008792">
    <property type="entry name" value="PQQD"/>
</dbReference>
<evidence type="ECO:0000313" key="2">
    <source>
        <dbReference type="EMBL" id="AEB95491.1"/>
    </source>
</evidence>
<dbReference type="InterPro" id="IPR041881">
    <property type="entry name" value="PqqD_sf"/>
</dbReference>
<accession>F4FYJ3</accession>
<dbReference type="HOGENOM" id="CLU_166552_0_0_2"/>
<keyword evidence="3" id="KW-1185">Reference proteome</keyword>
<evidence type="ECO:0000313" key="3">
    <source>
        <dbReference type="Proteomes" id="UP000007812"/>
    </source>
</evidence>
<evidence type="ECO:0000256" key="1">
    <source>
        <dbReference type="SAM" id="MobiDB-lite"/>
    </source>
</evidence>
<dbReference type="STRING" id="1006006.Mcup_1388"/>
<gene>
    <name evidence="2" type="ordered locus">Mcup_1388</name>
</gene>
<dbReference type="KEGG" id="mcn:Mcup_1388"/>
<dbReference type="EMBL" id="CP002656">
    <property type="protein sequence ID" value="AEB95491.1"/>
    <property type="molecule type" value="Genomic_DNA"/>
</dbReference>
<dbReference type="eggNOG" id="arCOG03838">
    <property type="taxonomic scope" value="Archaea"/>
</dbReference>
<organism evidence="2 3">
    <name type="scientific">Metallosphaera cuprina (strain Ar-4)</name>
    <dbReference type="NCBI Taxonomy" id="1006006"/>
    <lineage>
        <taxon>Archaea</taxon>
        <taxon>Thermoproteota</taxon>
        <taxon>Thermoprotei</taxon>
        <taxon>Sulfolobales</taxon>
        <taxon>Sulfolobaceae</taxon>
        <taxon>Metallosphaera</taxon>
    </lineage>
</organism>